<protein>
    <submittedName>
        <fullName evidence="4">Histone deacetylase</fullName>
    </submittedName>
</protein>
<evidence type="ECO:0000313" key="5">
    <source>
        <dbReference type="Proteomes" id="UP000252357"/>
    </source>
</evidence>
<dbReference type="OrthoDB" id="9808367at2"/>
<dbReference type="PANTHER" id="PTHR10625:SF19">
    <property type="entry name" value="HISTONE DEACETYLASE 12"/>
    <property type="match status" value="1"/>
</dbReference>
<evidence type="ECO:0000256" key="1">
    <source>
        <dbReference type="ARBA" id="ARBA00005947"/>
    </source>
</evidence>
<dbReference type="InterPro" id="IPR023801">
    <property type="entry name" value="His_deacetylse_dom"/>
</dbReference>
<sequence length="318" mass="34071">MQAYYCDHFVLPLPDGHRFPMDKYRLLRLAVGNQLPEVKLLDPPAASLGQLALAHDPAYIDQIVTGTVSAAQMQAIGFPWSTAMVTRSRHSVGATIAAMRAVLEPASVSAQPWIAANLAGGTHHAKRNQGEGFCVFNDVAVAARLAQAERLAQEVIILDLDVHQGNGTAAILAADERILTVSLHGANNYPFAKAASDIDIALPDGSGDDVYLAALDDALLQVTAWLNGIRPRGSVLPPLVLFLAGVDPHELDRLGKLRVTTAGLATREQRVFAWAWEQGCRVALSMAGGYSRELNQTVALHLQTIKLAASWAAKPAKK</sequence>
<feature type="domain" description="Histone deacetylase" evidence="3">
    <location>
        <begin position="33"/>
        <end position="301"/>
    </location>
</feature>
<reference evidence="4 5" key="1">
    <citation type="journal article" date="2018" name="Int. J. Syst. Evol. Microbiol.">
        <title>Parvibium lacunae gen. nov., sp. nov., a new member of the family Alcaligenaceae isolated from a freshwater pond.</title>
        <authorList>
            <person name="Chen W.M."/>
            <person name="Xie P.B."/>
            <person name="Hsu M.Y."/>
            <person name="Sheu S.Y."/>
        </authorList>
    </citation>
    <scope>NUCLEOTIDE SEQUENCE [LARGE SCALE GENOMIC DNA]</scope>
    <source>
        <strain evidence="4 5">KMB9</strain>
    </source>
</reference>
<evidence type="ECO:0000259" key="3">
    <source>
        <dbReference type="Pfam" id="PF00850"/>
    </source>
</evidence>
<dbReference type="CDD" id="cd09993">
    <property type="entry name" value="HDAC_classIV"/>
    <property type="match status" value="1"/>
</dbReference>
<dbReference type="AlphaFoldDB" id="A0A368L865"/>
<dbReference type="GO" id="GO:0040029">
    <property type="term" value="P:epigenetic regulation of gene expression"/>
    <property type="evidence" value="ECO:0007669"/>
    <property type="project" value="TreeGrafter"/>
</dbReference>
<dbReference type="PANTHER" id="PTHR10625">
    <property type="entry name" value="HISTONE DEACETYLASE HDAC1-RELATED"/>
    <property type="match status" value="1"/>
</dbReference>
<proteinExistence type="inferred from homology"/>
<evidence type="ECO:0000313" key="4">
    <source>
        <dbReference type="EMBL" id="RCS59855.1"/>
    </source>
</evidence>
<evidence type="ECO:0000256" key="2">
    <source>
        <dbReference type="ARBA" id="ARBA00022801"/>
    </source>
</evidence>
<dbReference type="EMBL" id="QPGB01000001">
    <property type="protein sequence ID" value="RCS59855.1"/>
    <property type="molecule type" value="Genomic_DNA"/>
</dbReference>
<dbReference type="GO" id="GO:0004407">
    <property type="term" value="F:histone deacetylase activity"/>
    <property type="evidence" value="ECO:0007669"/>
    <property type="project" value="InterPro"/>
</dbReference>
<comment type="caution">
    <text evidence="4">The sequence shown here is derived from an EMBL/GenBank/DDBJ whole genome shotgun (WGS) entry which is preliminary data.</text>
</comment>
<dbReference type="PRINTS" id="PR01270">
    <property type="entry name" value="HDASUPER"/>
</dbReference>
<keyword evidence="5" id="KW-1185">Reference proteome</keyword>
<dbReference type="InterPro" id="IPR023696">
    <property type="entry name" value="Ureohydrolase_dom_sf"/>
</dbReference>
<accession>A0A368L865</accession>
<comment type="similarity">
    <text evidence="1">Belongs to the histone deacetylase family.</text>
</comment>
<dbReference type="GO" id="GO:0016787">
    <property type="term" value="F:hydrolase activity"/>
    <property type="evidence" value="ECO:0007669"/>
    <property type="project" value="UniProtKB-KW"/>
</dbReference>
<dbReference type="InterPro" id="IPR044150">
    <property type="entry name" value="HDAC_classIV"/>
</dbReference>
<dbReference type="Gene3D" id="3.40.800.20">
    <property type="entry name" value="Histone deacetylase domain"/>
    <property type="match status" value="1"/>
</dbReference>
<dbReference type="InterPro" id="IPR000286">
    <property type="entry name" value="HDACs"/>
</dbReference>
<gene>
    <name evidence="4" type="ORF">DU000_03950</name>
</gene>
<keyword evidence="2" id="KW-0378">Hydrolase</keyword>
<dbReference type="SUPFAM" id="SSF52768">
    <property type="entry name" value="Arginase/deacetylase"/>
    <property type="match status" value="1"/>
</dbReference>
<dbReference type="RefSeq" id="WP_114402004.1">
    <property type="nucleotide sequence ID" value="NZ_QPGB01000001.1"/>
</dbReference>
<dbReference type="Pfam" id="PF00850">
    <property type="entry name" value="Hist_deacetyl"/>
    <property type="match status" value="1"/>
</dbReference>
<dbReference type="Proteomes" id="UP000252357">
    <property type="component" value="Unassembled WGS sequence"/>
</dbReference>
<dbReference type="InterPro" id="IPR037138">
    <property type="entry name" value="His_deacetylse_dom_sf"/>
</dbReference>
<name>A0A368L865_9BURK</name>
<organism evidence="4 5">
    <name type="scientific">Parvibium lacunae</name>
    <dbReference type="NCBI Taxonomy" id="1888893"/>
    <lineage>
        <taxon>Bacteria</taxon>
        <taxon>Pseudomonadati</taxon>
        <taxon>Pseudomonadota</taxon>
        <taxon>Betaproteobacteria</taxon>
        <taxon>Burkholderiales</taxon>
        <taxon>Alcaligenaceae</taxon>
        <taxon>Parvibium</taxon>
    </lineage>
</organism>